<keyword evidence="3" id="KW-1185">Reference proteome</keyword>
<dbReference type="EMBL" id="CP151260">
    <property type="protein sequence ID" value="WZH40086.1"/>
    <property type="molecule type" value="Genomic_DNA"/>
</dbReference>
<reference evidence="2 3" key="1">
    <citation type="submission" date="2024-04" db="EMBL/GenBank/DDBJ databases">
        <title>Complete genome sequence of Fusarium acuminatum.</title>
        <authorList>
            <person name="Lan B."/>
        </authorList>
    </citation>
    <scope>NUCLEOTIDE SEQUENCE [LARGE SCALE GENOMIC DNA]</scope>
    <source>
        <strain evidence="2">1A</strain>
    </source>
</reference>
<evidence type="ECO:0000256" key="1">
    <source>
        <dbReference type="SAM" id="MobiDB-lite"/>
    </source>
</evidence>
<sequence length="489" mass="55389">MGSQGPKPKPETAPRPQTKMSDLPKVEVPLYFAVDQTTPPVKQEEQGDTIMSSDSYLSSDGLNPKEAAVDVDHSVSAQSYSATLDWTVGEILEMQEANHAAFMKEYRTATSQENTNLVQLVKSELQTGVRNEVQGSMDQIFKYIKGLVTQPTQTADSSEIAALKSQLRAEKTHTKDLTNHYNRLVQASNKQKKDLGKANAKLNEALLERDQLRKLQGGGNLANSEKTTDDAIRGKWKELQYNISCLAHLLESDPSDQHLDDCVSMRLRFLSGSYRRLWKDEDYRQLLMAGYLWVLIQEIVLDSEYPIWGGPGSKHFKIVRDNIIDHIGESENVLDKEHSIPHIARWLAQGSTMMSKLWDKDHAVLQRLVNVEAKCLRPFYSGGQPRNDRSEKSILDQLRGIMDSAIELDKMMMCSKAIFQVHWRDRSQKPDLTQRYNKDVMVSEAYENDLSPKSRVRFYISPVLYKVGTADGQSYDSRMVLAKGVVVCE</sequence>
<protein>
    <submittedName>
        <fullName evidence="2">Uncharacterized protein</fullName>
    </submittedName>
</protein>
<accession>A0ABZ2WHU0</accession>
<proteinExistence type="predicted"/>
<evidence type="ECO:0000313" key="2">
    <source>
        <dbReference type="EMBL" id="WZH40086.1"/>
    </source>
</evidence>
<evidence type="ECO:0000313" key="3">
    <source>
        <dbReference type="Proteomes" id="UP001489902"/>
    </source>
</evidence>
<organism evidence="2 3">
    <name type="scientific">Fusarium acuminatum</name>
    <dbReference type="NCBI Taxonomy" id="5515"/>
    <lineage>
        <taxon>Eukaryota</taxon>
        <taxon>Fungi</taxon>
        <taxon>Dikarya</taxon>
        <taxon>Ascomycota</taxon>
        <taxon>Pezizomycotina</taxon>
        <taxon>Sordariomycetes</taxon>
        <taxon>Hypocreomycetidae</taxon>
        <taxon>Hypocreales</taxon>
        <taxon>Nectriaceae</taxon>
        <taxon>Fusarium</taxon>
        <taxon>Fusarium tricinctum species complex</taxon>
    </lineage>
</organism>
<feature type="region of interest" description="Disordered" evidence="1">
    <location>
        <begin position="1"/>
        <end position="53"/>
    </location>
</feature>
<gene>
    <name evidence="2" type="ORF">QYS62_001013</name>
</gene>
<name>A0ABZ2WHU0_9HYPO</name>
<dbReference type="Proteomes" id="UP001489902">
    <property type="component" value="Chromosome 1"/>
</dbReference>